<dbReference type="InterPro" id="IPR001322">
    <property type="entry name" value="Lamin_tail_dom"/>
</dbReference>
<comment type="caution">
    <text evidence="10">The sequence shown here is derived from an EMBL/GenBank/DDBJ whole genome shotgun (WGS) entry which is preliminary data.</text>
</comment>
<dbReference type="PROSITE" id="PS51841">
    <property type="entry name" value="LTD"/>
    <property type="match status" value="1"/>
</dbReference>
<evidence type="ECO:0000256" key="7">
    <source>
        <dbReference type="SAM" id="Phobius"/>
    </source>
</evidence>
<dbReference type="EMBL" id="QNRI01000002">
    <property type="protein sequence ID" value="RBP00438.1"/>
    <property type="molecule type" value="Genomic_DNA"/>
</dbReference>
<protein>
    <submittedName>
        <fullName evidence="10">2',3'-cyclic-nucleotide 2'-phosphodiesterase (5'-nucleotidase family)</fullName>
    </submittedName>
</protein>
<evidence type="ECO:0000256" key="1">
    <source>
        <dbReference type="ARBA" id="ARBA00004168"/>
    </source>
</evidence>
<accession>A0A366EDP7</accession>
<feature type="region of interest" description="Disordered" evidence="6">
    <location>
        <begin position="1312"/>
        <end position="1339"/>
    </location>
</feature>
<keyword evidence="11" id="KW-1185">Reference proteome</keyword>
<feature type="domain" description="TNase-like" evidence="8">
    <location>
        <begin position="406"/>
        <end position="548"/>
    </location>
</feature>
<dbReference type="InterPro" id="IPR006179">
    <property type="entry name" value="5_nucleotidase/apyrase"/>
</dbReference>
<dbReference type="FunFam" id="3.60.21.10:FF:000052">
    <property type="entry name" value="Endonuclease YhcR"/>
    <property type="match status" value="1"/>
</dbReference>
<comment type="subcellular location">
    <subcellularLocation>
        <location evidence="1">Secreted</location>
        <location evidence="1">Cell wall</location>
        <topology evidence="1">Peptidoglycan-anchor</topology>
    </subcellularLocation>
</comment>
<dbReference type="PROSITE" id="PS50830">
    <property type="entry name" value="TNASE_3"/>
    <property type="match status" value="1"/>
</dbReference>
<evidence type="ECO:0000259" key="8">
    <source>
        <dbReference type="PROSITE" id="PS50830"/>
    </source>
</evidence>
<sequence length="1605" mass="175207">MQLFEKFLAISISIILICGPFFTYNGQAVHAAETKESVATDLFFSEYIEGSSYNKAIELYNGTGEPIDLSEYTIELYTNGNKEVHSIESLTGTLENGAVYVLANSQANATILEQTDITSGVANFNGDDVVVLKHGDAIIDIMGTIGDDSDFGKDKTFVRKDAITTGNTIFTLNEWNSHAKDTFAYLGSHGEEVSEDPEEPTEPSDSITIKDARDSTNGETVRLEGVVLANADVLGKYTTYIQDETAGINLYAGKQGDFPNLSKGNKVTVLGELTEYHGLKEIVPTSIEIIEEDAALPEPVTLSIEDLQAFTGEQYEGQLATVRGYISNIPESPSGNGYNVSFIDADYNSTTLRVMEGTEAIASLEEGKWYDITAIVGQYDSYQLFPRGASDIQLAGEQPDAPTAEGEYTSTVKYVSDGDTIRLETPVMGADRVRFLNIDTPETSVAGANGVDEANQKEHGEAAKEHLQSLLQKGDKVTLKIGEEPTDTYGRLLAEVINKDDVNTNLEMVREGYATSYFIWPIGDQKTYNTYQAAVRDAKDNGKGIWSEENPLVELPFEYRAITEGGDFHRYVGNSDTKEYVKPTDWEDVPVDKRIFFASQEEAEAQGYQAVEEENNTSDDLLDVQLLSMNDLHGKIDQSYELERDGETATYGRMDYTAAAIKQREQTNKNTLLIHAGDMIGGSSPVSALLQDEPTVEIMNEMGFDVGTLGNHEYDEGLDELKRMINGGDYPEGKGTNGYTGMNFDMICANCVQENTGETFLPPYVIEEVNGVEIGFIGVNTQETMDMVMPASLENVAFTDETKAVNDAAVELQEQGVESIVVLSHMSATQSGETATGPAANLAKNANDAIDVIFAAHNHQEVNAMVDGKAIIQASEYGKAFADVDLTIDPETKDIVDTEAEIVFVNQADYQPAPAVKGILDRYLKEVEPIINEEIGYSAQKLEGTYTNDGDHGLGNLITDGMKWAMDADFAMHNGGGIRDTLDVGPITWGEVFNILPFANNVMSVEIKGEDLVPILNDNLSSYGSDYSVSGLHYTYNYDYKHVVDVTFEDGSPIDPDETYVLAVNNYIGTQDGPISERGTNEKMGPIDVDAAVDYMKHLNTTEANPLEIGSEGRIAKTDEIPDVDTNGEVIGYNARNLTGRYTNGKDHGLGNLITDSMKYEMKSDFAVTNGGGIGSSLLEGEITTSELGQILTHGNKLVKMDITGQQLQAILNAQIDEYGSDYSIAGFHYQYDEVEQKVVSMEMGNGEAIDLEETYSITTNNYLASQDGFASIDSEKEQGPVDVEALENYIVSLDTSEANPLDYTSEGRISTVLDDEDADNDNGGNEGNNENNDDDQEQVKQEKMVTVNPTVKKGTATVTDQDIEKLADNGVITIQAEENTELATVFTQDQIAQLKAKHATVKIATKTTTLSIPAGDFGDGATSVKITKVNDAEVNGSNAISEIFDFTIISSGEELHEFDQSITLAFKIDKNKIDNPDNVKLYYYNSNTKEWELIGGNYENGILVATTDHFSTFAAFETASADTPNSDQPSDKNATVGNDQTNGNDNHSDNNTADPDSTSKDQSTSADKELPNTATTTFNWLLLGTLLLLISIRLYFVEKQKKTE</sequence>
<evidence type="ECO:0000256" key="4">
    <source>
        <dbReference type="ARBA" id="ARBA00022729"/>
    </source>
</evidence>
<dbReference type="SUPFAM" id="SSF56300">
    <property type="entry name" value="Metallo-dependent phosphatases"/>
    <property type="match status" value="1"/>
</dbReference>
<dbReference type="InterPro" id="IPR008334">
    <property type="entry name" value="5'-Nucleotdase_C"/>
</dbReference>
<evidence type="ECO:0000256" key="6">
    <source>
        <dbReference type="SAM" id="MobiDB-lite"/>
    </source>
</evidence>
<dbReference type="GO" id="GO:0009166">
    <property type="term" value="P:nucleotide catabolic process"/>
    <property type="evidence" value="ECO:0007669"/>
    <property type="project" value="InterPro"/>
</dbReference>
<dbReference type="Gene3D" id="2.40.50.90">
    <property type="match status" value="1"/>
</dbReference>
<dbReference type="PRINTS" id="PR01607">
    <property type="entry name" value="APYRASEFAMLY"/>
</dbReference>
<name>A0A366EDP7_9BACI</name>
<dbReference type="InterPro" id="IPR035437">
    <property type="entry name" value="SNase_OB-fold_sf"/>
</dbReference>
<dbReference type="GO" id="GO:0008768">
    <property type="term" value="F:UDP-sugar diphosphatase activity"/>
    <property type="evidence" value="ECO:0007669"/>
    <property type="project" value="TreeGrafter"/>
</dbReference>
<dbReference type="Gene3D" id="3.90.780.10">
    <property type="entry name" value="5'-Nucleotidase, C-terminal domain"/>
    <property type="match status" value="2"/>
</dbReference>
<dbReference type="SUPFAM" id="SSF55816">
    <property type="entry name" value="5'-nucleotidase (syn. UDP-sugar hydrolase), C-terminal domain"/>
    <property type="match status" value="2"/>
</dbReference>
<keyword evidence="7" id="KW-0812">Transmembrane</keyword>
<dbReference type="SMART" id="SM00318">
    <property type="entry name" value="SNc"/>
    <property type="match status" value="1"/>
</dbReference>
<feature type="compositionally biased region" description="Polar residues" evidence="6">
    <location>
        <begin position="1523"/>
        <end position="1566"/>
    </location>
</feature>
<proteinExistence type="predicted"/>
<reference evidence="10 11" key="1">
    <citation type="submission" date="2018-06" db="EMBL/GenBank/DDBJ databases">
        <title>Genomic Encyclopedia of Type Strains, Phase IV (KMG-IV): sequencing the most valuable type-strain genomes for metagenomic binning, comparative biology and taxonomic classification.</title>
        <authorList>
            <person name="Goeker M."/>
        </authorList>
    </citation>
    <scope>NUCLEOTIDE SEQUENCE [LARGE SCALE GENOMIC DNA]</scope>
    <source>
        <strain evidence="10 11">DSM 15140</strain>
    </source>
</reference>
<feature type="compositionally biased region" description="Low complexity" evidence="6">
    <location>
        <begin position="1322"/>
        <end position="1331"/>
    </location>
</feature>
<organism evidence="10 11">
    <name type="scientific">Paraliobacillus ryukyuensis</name>
    <dbReference type="NCBI Taxonomy" id="200904"/>
    <lineage>
        <taxon>Bacteria</taxon>
        <taxon>Bacillati</taxon>
        <taxon>Bacillota</taxon>
        <taxon>Bacilli</taxon>
        <taxon>Bacillales</taxon>
        <taxon>Bacillaceae</taxon>
        <taxon>Paraliobacillus</taxon>
    </lineage>
</organism>
<keyword evidence="2" id="KW-0134">Cell wall</keyword>
<keyword evidence="3" id="KW-0964">Secreted</keyword>
<dbReference type="PANTHER" id="PTHR11575">
    <property type="entry name" value="5'-NUCLEOTIDASE-RELATED"/>
    <property type="match status" value="1"/>
</dbReference>
<evidence type="ECO:0000259" key="9">
    <source>
        <dbReference type="PROSITE" id="PS51841"/>
    </source>
</evidence>
<dbReference type="OrthoDB" id="9801679at2"/>
<dbReference type="InterPro" id="IPR036907">
    <property type="entry name" value="5'-Nucleotdase_C_sf"/>
</dbReference>
<keyword evidence="5" id="KW-0572">Peptidoglycan-anchor</keyword>
<dbReference type="Pfam" id="PF02872">
    <property type="entry name" value="5_nucleotid_C"/>
    <property type="match status" value="2"/>
</dbReference>
<keyword evidence="4" id="KW-0732">Signal</keyword>
<dbReference type="STRING" id="200904.GCA_900168775_00474"/>
<feature type="transmembrane region" description="Helical" evidence="7">
    <location>
        <begin position="1579"/>
        <end position="1597"/>
    </location>
</feature>
<dbReference type="PANTHER" id="PTHR11575:SF24">
    <property type="entry name" value="5'-NUCLEOTIDASE"/>
    <property type="match status" value="1"/>
</dbReference>
<feature type="region of interest" description="Disordered" evidence="6">
    <location>
        <begin position="189"/>
        <end position="215"/>
    </location>
</feature>
<dbReference type="Proteomes" id="UP000252254">
    <property type="component" value="Unassembled WGS sequence"/>
</dbReference>
<feature type="compositionally biased region" description="Acidic residues" evidence="6">
    <location>
        <begin position="193"/>
        <end position="202"/>
    </location>
</feature>
<feature type="region of interest" description="Disordered" evidence="6">
    <location>
        <begin position="1520"/>
        <end position="1571"/>
    </location>
</feature>
<dbReference type="SUPFAM" id="SSF50199">
    <property type="entry name" value="Staphylococcal nuclease"/>
    <property type="match status" value="1"/>
</dbReference>
<dbReference type="Pfam" id="PF00149">
    <property type="entry name" value="Metallophos"/>
    <property type="match status" value="1"/>
</dbReference>
<evidence type="ECO:0000256" key="5">
    <source>
        <dbReference type="ARBA" id="ARBA00023088"/>
    </source>
</evidence>
<evidence type="ECO:0000256" key="3">
    <source>
        <dbReference type="ARBA" id="ARBA00022525"/>
    </source>
</evidence>
<dbReference type="GO" id="GO:0030288">
    <property type="term" value="C:outer membrane-bounded periplasmic space"/>
    <property type="evidence" value="ECO:0007669"/>
    <property type="project" value="TreeGrafter"/>
</dbReference>
<dbReference type="InterPro" id="IPR029052">
    <property type="entry name" value="Metallo-depent_PP-like"/>
</dbReference>
<dbReference type="InterPro" id="IPR016071">
    <property type="entry name" value="Staphylococal_nuclease_OB-fold"/>
</dbReference>
<dbReference type="RefSeq" id="WP_113867147.1">
    <property type="nucleotide sequence ID" value="NZ_BAABQN010000002.1"/>
</dbReference>
<feature type="domain" description="LTD" evidence="9">
    <location>
        <begin position="29"/>
        <end position="205"/>
    </location>
</feature>
<keyword evidence="7" id="KW-1133">Transmembrane helix</keyword>
<dbReference type="Pfam" id="PF00932">
    <property type="entry name" value="LTD"/>
    <property type="match status" value="1"/>
</dbReference>
<dbReference type="Pfam" id="PF00565">
    <property type="entry name" value="SNase"/>
    <property type="match status" value="1"/>
</dbReference>
<dbReference type="Gene3D" id="3.60.21.10">
    <property type="match status" value="1"/>
</dbReference>
<evidence type="ECO:0000256" key="2">
    <source>
        <dbReference type="ARBA" id="ARBA00022512"/>
    </source>
</evidence>
<evidence type="ECO:0000313" key="10">
    <source>
        <dbReference type="EMBL" id="RBP00438.1"/>
    </source>
</evidence>
<dbReference type="GO" id="GO:0008253">
    <property type="term" value="F:5'-nucleotidase activity"/>
    <property type="evidence" value="ECO:0007669"/>
    <property type="project" value="TreeGrafter"/>
</dbReference>
<dbReference type="InterPro" id="IPR004843">
    <property type="entry name" value="Calcineurin-like_PHP"/>
</dbReference>
<gene>
    <name evidence="10" type="ORF">DES48_102200</name>
</gene>
<evidence type="ECO:0000313" key="11">
    <source>
        <dbReference type="Proteomes" id="UP000252254"/>
    </source>
</evidence>
<dbReference type="CDD" id="cd04486">
    <property type="entry name" value="YhcR_OBF_like"/>
    <property type="match status" value="1"/>
</dbReference>
<keyword evidence="7" id="KW-0472">Membrane</keyword>